<proteinExistence type="predicted"/>
<keyword evidence="2" id="KW-0472">Membrane</keyword>
<comment type="caution">
    <text evidence="3">The sequence shown here is derived from an EMBL/GenBank/DDBJ whole genome shotgun (WGS) entry which is preliminary data.</text>
</comment>
<dbReference type="Proteomes" id="UP000256269">
    <property type="component" value="Unassembled WGS sequence"/>
</dbReference>
<feature type="compositionally biased region" description="Gly residues" evidence="1">
    <location>
        <begin position="219"/>
        <end position="228"/>
    </location>
</feature>
<protein>
    <submittedName>
        <fullName evidence="3">Uncharacterized protein</fullName>
    </submittedName>
</protein>
<keyword evidence="2" id="KW-1133">Transmembrane helix</keyword>
<evidence type="ECO:0000256" key="1">
    <source>
        <dbReference type="SAM" id="MobiDB-lite"/>
    </source>
</evidence>
<name>A0A3E0HU49_9PSEU</name>
<evidence type="ECO:0000313" key="3">
    <source>
        <dbReference type="EMBL" id="REH49948.1"/>
    </source>
</evidence>
<feature type="transmembrane region" description="Helical" evidence="2">
    <location>
        <begin position="6"/>
        <end position="27"/>
    </location>
</feature>
<sequence>MEQVPLWVPVAVALLGLAGVLGAQVIAGWREDRRWRRETEREELRWNRERAKDRDNRSYEGRAKAYAEVIGAIESFDWVLYDARRVLREGRELDETTAADLRKVTAQARNALGAVNVHAPERIRAMLRESLVRRSSLATTLLAGRHGEVERQTWREAQREYKIMRRAMREDLGLDTESTGDVQNPPAELKADPRVDAGGAVVGGHQERDPNPEPVGGSDEVGGDGGGDTATPPRGDDADAGELGHTVDGHGDEPAPDRLARD</sequence>
<feature type="compositionally biased region" description="Basic and acidic residues" evidence="1">
    <location>
        <begin position="245"/>
        <end position="262"/>
    </location>
</feature>
<dbReference type="AlphaFoldDB" id="A0A3E0HU49"/>
<gene>
    <name evidence="3" type="ORF">BCF44_104214</name>
</gene>
<evidence type="ECO:0000256" key="2">
    <source>
        <dbReference type="SAM" id="Phobius"/>
    </source>
</evidence>
<keyword evidence="4" id="KW-1185">Reference proteome</keyword>
<feature type="region of interest" description="Disordered" evidence="1">
    <location>
        <begin position="172"/>
        <end position="262"/>
    </location>
</feature>
<reference evidence="3 4" key="1">
    <citation type="submission" date="2018-08" db="EMBL/GenBank/DDBJ databases">
        <title>Genomic Encyclopedia of Archaeal and Bacterial Type Strains, Phase II (KMG-II): from individual species to whole genera.</title>
        <authorList>
            <person name="Goeker M."/>
        </authorList>
    </citation>
    <scope>NUCLEOTIDE SEQUENCE [LARGE SCALE GENOMIC DNA]</scope>
    <source>
        <strain evidence="3 4">DSM 45791</strain>
    </source>
</reference>
<evidence type="ECO:0000313" key="4">
    <source>
        <dbReference type="Proteomes" id="UP000256269"/>
    </source>
</evidence>
<dbReference type="EMBL" id="QUNO01000004">
    <property type="protein sequence ID" value="REH49948.1"/>
    <property type="molecule type" value="Genomic_DNA"/>
</dbReference>
<keyword evidence="2" id="KW-0812">Transmembrane</keyword>
<organism evidence="3 4">
    <name type="scientific">Kutzneria buriramensis</name>
    <dbReference type="NCBI Taxonomy" id="1045776"/>
    <lineage>
        <taxon>Bacteria</taxon>
        <taxon>Bacillati</taxon>
        <taxon>Actinomycetota</taxon>
        <taxon>Actinomycetes</taxon>
        <taxon>Pseudonocardiales</taxon>
        <taxon>Pseudonocardiaceae</taxon>
        <taxon>Kutzneria</taxon>
    </lineage>
</organism>
<accession>A0A3E0HU49</accession>